<proteinExistence type="predicted"/>
<gene>
    <name evidence="2" type="primary">Vigan.05G243700</name>
    <name evidence="2" type="ORF">VIGAN_05243700</name>
</gene>
<name>A0A0S3S7N9_PHAAN</name>
<evidence type="ECO:0000313" key="2">
    <source>
        <dbReference type="EMBL" id="BAT88819.1"/>
    </source>
</evidence>
<sequence length="147" mass="16055">AEFKIVNVCNAASLSSSPNHCFTSARVFTFTPHFFSFASNSPLSSNATTVPSKTQQQQAQEHASLCEEASRKFPSLIAESAIVTKIIHVDDIIPLFKGFRIWLSEPSMLSSSLSPGSIVSIITIMFELIQFISLNTNKSLGFCSSFN</sequence>
<feature type="non-terminal residue" evidence="2">
    <location>
        <position position="1"/>
    </location>
</feature>
<dbReference type="AlphaFoldDB" id="A0A0S3S7N9"/>
<reference evidence="2 3" key="1">
    <citation type="journal article" date="2015" name="Sci. Rep.">
        <title>The power of single molecule real-time sequencing technology in the de novo assembly of a eukaryotic genome.</title>
        <authorList>
            <person name="Sakai H."/>
            <person name="Naito K."/>
            <person name="Ogiso-Tanaka E."/>
            <person name="Takahashi Y."/>
            <person name="Iseki K."/>
            <person name="Muto C."/>
            <person name="Satou K."/>
            <person name="Teruya K."/>
            <person name="Shiroma A."/>
            <person name="Shimoji M."/>
            <person name="Hirano T."/>
            <person name="Itoh T."/>
            <person name="Kaga A."/>
            <person name="Tomooka N."/>
        </authorList>
    </citation>
    <scope>NUCLEOTIDE SEQUENCE [LARGE SCALE GENOMIC DNA]</scope>
    <source>
        <strain evidence="3">cv. Shumari</strain>
    </source>
</reference>
<dbReference type="InterPro" id="IPR058958">
    <property type="entry name" value="DPBB_CI111"/>
</dbReference>
<evidence type="ECO:0000313" key="3">
    <source>
        <dbReference type="Proteomes" id="UP000291084"/>
    </source>
</evidence>
<dbReference type="Pfam" id="PF26429">
    <property type="entry name" value="DPBB_CI111"/>
    <property type="match status" value="1"/>
</dbReference>
<feature type="domain" description="CI111 double-psi beta barrel" evidence="1">
    <location>
        <begin position="65"/>
        <end position="122"/>
    </location>
</feature>
<accession>A0A0S3S7N9</accession>
<protein>
    <recommendedName>
        <fullName evidence="1">CI111 double-psi beta barrel domain-containing protein</fullName>
    </recommendedName>
</protein>
<organism evidence="2 3">
    <name type="scientific">Vigna angularis var. angularis</name>
    <dbReference type="NCBI Taxonomy" id="157739"/>
    <lineage>
        <taxon>Eukaryota</taxon>
        <taxon>Viridiplantae</taxon>
        <taxon>Streptophyta</taxon>
        <taxon>Embryophyta</taxon>
        <taxon>Tracheophyta</taxon>
        <taxon>Spermatophyta</taxon>
        <taxon>Magnoliopsida</taxon>
        <taxon>eudicotyledons</taxon>
        <taxon>Gunneridae</taxon>
        <taxon>Pentapetalae</taxon>
        <taxon>rosids</taxon>
        <taxon>fabids</taxon>
        <taxon>Fabales</taxon>
        <taxon>Fabaceae</taxon>
        <taxon>Papilionoideae</taxon>
        <taxon>50 kb inversion clade</taxon>
        <taxon>NPAAA clade</taxon>
        <taxon>indigoferoid/millettioid clade</taxon>
        <taxon>Phaseoleae</taxon>
        <taxon>Vigna</taxon>
    </lineage>
</organism>
<dbReference type="EMBL" id="AP015038">
    <property type="protein sequence ID" value="BAT88819.1"/>
    <property type="molecule type" value="Genomic_DNA"/>
</dbReference>
<dbReference type="Proteomes" id="UP000291084">
    <property type="component" value="Chromosome 5"/>
</dbReference>
<keyword evidence="3" id="KW-1185">Reference proteome</keyword>
<evidence type="ECO:0000259" key="1">
    <source>
        <dbReference type="Pfam" id="PF26429"/>
    </source>
</evidence>